<dbReference type="EMBL" id="CAKOFQ010008396">
    <property type="protein sequence ID" value="CAH2013938.1"/>
    <property type="molecule type" value="Genomic_DNA"/>
</dbReference>
<dbReference type="Proteomes" id="UP001152888">
    <property type="component" value="Unassembled WGS sequence"/>
</dbReference>
<evidence type="ECO:0008006" key="3">
    <source>
        <dbReference type="Google" id="ProtNLM"/>
    </source>
</evidence>
<keyword evidence="2" id="KW-1185">Reference proteome</keyword>
<dbReference type="AlphaFoldDB" id="A0A9P0Q7Q8"/>
<accession>A0A9P0Q7Q8</accession>
<organism evidence="1 2">
    <name type="scientific">Acanthoscelides obtectus</name>
    <name type="common">Bean weevil</name>
    <name type="synonym">Bruchus obtectus</name>
    <dbReference type="NCBI Taxonomy" id="200917"/>
    <lineage>
        <taxon>Eukaryota</taxon>
        <taxon>Metazoa</taxon>
        <taxon>Ecdysozoa</taxon>
        <taxon>Arthropoda</taxon>
        <taxon>Hexapoda</taxon>
        <taxon>Insecta</taxon>
        <taxon>Pterygota</taxon>
        <taxon>Neoptera</taxon>
        <taxon>Endopterygota</taxon>
        <taxon>Coleoptera</taxon>
        <taxon>Polyphaga</taxon>
        <taxon>Cucujiformia</taxon>
        <taxon>Chrysomeloidea</taxon>
        <taxon>Chrysomelidae</taxon>
        <taxon>Bruchinae</taxon>
        <taxon>Bruchini</taxon>
        <taxon>Acanthoscelides</taxon>
    </lineage>
</organism>
<evidence type="ECO:0000313" key="2">
    <source>
        <dbReference type="Proteomes" id="UP001152888"/>
    </source>
</evidence>
<name>A0A9P0Q7Q8_ACAOB</name>
<dbReference type="SUPFAM" id="SSF48726">
    <property type="entry name" value="Immunoglobulin"/>
    <property type="match status" value="1"/>
</dbReference>
<protein>
    <recommendedName>
        <fullName evidence="3">Immunoglobulin I-set domain-containing protein</fullName>
    </recommendedName>
</protein>
<comment type="caution">
    <text evidence="1">The sequence shown here is derived from an EMBL/GenBank/DDBJ whole genome shotgun (WGS) entry which is preliminary data.</text>
</comment>
<sequence>MVQNLQKTVRRLAETDFGNYRCVAKNALGEAEGSIRLYGTEDFCQLGLGGLEDCQLGLGGPEKGEYLINN</sequence>
<dbReference type="Gene3D" id="2.60.40.10">
    <property type="entry name" value="Immunoglobulins"/>
    <property type="match status" value="1"/>
</dbReference>
<dbReference type="InterPro" id="IPR013783">
    <property type="entry name" value="Ig-like_fold"/>
</dbReference>
<evidence type="ECO:0000313" key="1">
    <source>
        <dbReference type="EMBL" id="CAH2013938.1"/>
    </source>
</evidence>
<dbReference type="InterPro" id="IPR036179">
    <property type="entry name" value="Ig-like_dom_sf"/>
</dbReference>
<reference evidence="1" key="1">
    <citation type="submission" date="2022-03" db="EMBL/GenBank/DDBJ databases">
        <authorList>
            <person name="Sayadi A."/>
        </authorList>
    </citation>
    <scope>NUCLEOTIDE SEQUENCE</scope>
</reference>
<dbReference type="OrthoDB" id="10012075at2759"/>
<gene>
    <name evidence="1" type="ORF">ACAOBT_LOCUS33771</name>
</gene>
<proteinExistence type="predicted"/>